<evidence type="ECO:0000313" key="3">
    <source>
        <dbReference type="Proteomes" id="UP000186804"/>
    </source>
</evidence>
<keyword evidence="3" id="KW-1185">Reference proteome</keyword>
<comment type="caution">
    <text evidence="2">The sequence shown here is derived from an EMBL/GenBank/DDBJ whole genome shotgun (WGS) entry which is preliminary data.</text>
</comment>
<feature type="chain" id="PRO_5013244252" evidence="1">
    <location>
        <begin position="24"/>
        <end position="1478"/>
    </location>
</feature>
<protein>
    <submittedName>
        <fullName evidence="2">Uncharacterized protein</fullName>
    </submittedName>
</protein>
<reference evidence="2 3" key="1">
    <citation type="submission" date="2016-10" db="EMBL/GenBank/DDBJ databases">
        <title>Reductive evolution of mitochondrial metabolism and differential evolution of invasion-related proteins in Cryptosporidium.</title>
        <authorList>
            <person name="Liu S."/>
            <person name="Roellig D.M."/>
            <person name="Guo Y."/>
            <person name="Li N."/>
            <person name="Frace M.A."/>
            <person name="Tang K."/>
            <person name="Zhang L."/>
            <person name="Feng Y."/>
            <person name="Xiao L."/>
        </authorList>
    </citation>
    <scope>NUCLEOTIDE SEQUENCE [LARGE SCALE GENOMIC DNA]</scope>
    <source>
        <strain evidence="2">30847</strain>
    </source>
</reference>
<dbReference type="RefSeq" id="XP_067069304.1">
    <property type="nucleotide sequence ID" value="XM_067211967.1"/>
</dbReference>
<dbReference type="Proteomes" id="UP000186804">
    <property type="component" value="Unassembled WGS sequence"/>
</dbReference>
<dbReference type="GeneID" id="92365918"/>
<accession>A0A1J4MT91</accession>
<dbReference type="OrthoDB" id="337729at2759"/>
<keyword evidence="1" id="KW-0732">Signal</keyword>
<feature type="signal peptide" evidence="1">
    <location>
        <begin position="1"/>
        <end position="23"/>
    </location>
</feature>
<evidence type="ECO:0000256" key="1">
    <source>
        <dbReference type="SAM" id="SignalP"/>
    </source>
</evidence>
<name>A0A1J4MT91_9CRYT</name>
<gene>
    <name evidence="2" type="ORF">cand_017330</name>
</gene>
<organism evidence="2 3">
    <name type="scientific">Cryptosporidium andersoni</name>
    <dbReference type="NCBI Taxonomy" id="117008"/>
    <lineage>
        <taxon>Eukaryota</taxon>
        <taxon>Sar</taxon>
        <taxon>Alveolata</taxon>
        <taxon>Apicomplexa</taxon>
        <taxon>Conoidasida</taxon>
        <taxon>Coccidia</taxon>
        <taxon>Eucoccidiorida</taxon>
        <taxon>Eimeriorina</taxon>
        <taxon>Cryptosporidiidae</taxon>
        <taxon>Cryptosporidium</taxon>
    </lineage>
</organism>
<dbReference type="EMBL" id="LRBS01000035">
    <property type="protein sequence ID" value="OII77458.1"/>
    <property type="molecule type" value="Genomic_DNA"/>
</dbReference>
<proteinExistence type="predicted"/>
<dbReference type="VEuPathDB" id="CryptoDB:cand_017330"/>
<evidence type="ECO:0000313" key="2">
    <source>
        <dbReference type="EMBL" id="OII77458.1"/>
    </source>
</evidence>
<sequence>MGFFIYSLVLGIILILEIYPTVCQIKPKPYPERSVEPYLSQSGSPYGDNVDSPQPTPPYYETLWGASSNPPVVTQCQFIFPITITIGNLNITDPISVEFSCNQNLINGTSQINTQYGPLSISNSATILPVCNAFTEILNNISPTAIQTYTYTNLTYYVTGEMIQSLYPYFTSSEYSINGTSPYDWLSLHVYSETWYNLPSVFNLAPLFNTTITLPIIYKVFLPEYILPKDIVIGTKSEHYYVDGFNITIADLSNTTTNSKNSMWIPPKTGLAGFLPVITPVYQMKVVPYYNNVTAVFNKAAVTWGYTNIPYTVTPARVIPPTRLPVELEKNCSNNFVFYYPTAPYSLGAIIKNSSFPGDLTYLQKNNSRSLFQRNTLQTYSFFNKYIVMNPPNITGILNNTGPPFTIIENNFIGGCFYNGTYPLVPSIDNYGFIYTGYCSSQIFNDSVEYRTPYYPPPLDFKGYFQSVLDQPGMITNILQTISYIGLGTPGQNKNDYYKRIVGQYPGVSIVSQLFYGIFIQGPRIIWPTSYFFNPTKTITPSGSFYAISQQYIERMYGSYNTLGAGSGCRGARFVPLPVEMTDVSVQWQCYTTKKPVTQIYGATTLKDQAFEICMNITKDSPLVNCVLNETQVPYTLQNSSSTTTLWSTSITNGHYSETTPLLFIQNTTTPMTVYGYSEIGWWVESITYPNNYPQWFLKAQTCAYLSELPMFPTSIPQVFLIESVVNPWDHIQSSHYFGTVPFLNTNKTFSVQIQINDSNFFTDLQTMIIFTSYLVCDGYNTMKLTTIPNKLQASYMIPPNKVTISAIIKPYSLFADQNINCFIVFYAIPSSMNTSINPISFGSLANQIPTSPPKGIGQFLYYISVDMPPHIGTVKVLSPNVNSSSISDTNYIWISQLAFPTQVQSSFSPTIGLIASSDPIISSSSKILILGDSLQLLQQSIRLPSIVPIWYIFVRGLTPSNSGCLIPCDISVKQNYITPYCTYNNTQIGPICPSVQIKMDPYDSNQQIQDLIAVATHEITYLNLIDALQIGIALFSQPITQNLIWDTYYDILFKMLIEEQQTPTVADFSASKLMVFNIINLILQTAYDNPESNIDTLRPFITIANNTLNAECANNPGFKFLLLETIDLLAATNGWSFLNDNKQYQRILFYLTQAVGNRLSFFSGPNDSFQWLGPKSNLQFNSQTISPIQLESGIKVGPLKIPSMKLINTIKYHLIQSIFMQMNPKFYNEGYVDSYWIPSCPNNTLTFAVTTIPYTAISNIINNVAPTNKYVEITVASAAVYVCSIDYTISNLPSPVSFTVELNLAVPTNTTQLQCAVLVDNYWSTQQCETYQINSSSILSEVKIQCQCSAISEYALVGNISLVEKLPIIVKPWYGFSNKLKNILPNITNLTNQVSRAHSGFIYIEGESSIPAISKDTNTTAKAGKFVSSLRNTDNNKTIILGINEEQIDTAKGTTIEYDFMYSWEPSPNSNITTLKS</sequence>